<proteinExistence type="predicted"/>
<dbReference type="EMBL" id="JBEWTB010000002">
    <property type="protein sequence ID" value="MET4757598.1"/>
    <property type="molecule type" value="Genomic_DNA"/>
</dbReference>
<evidence type="ECO:0000313" key="1">
    <source>
        <dbReference type="EMBL" id="MET4757598.1"/>
    </source>
</evidence>
<evidence type="ECO:0008006" key="3">
    <source>
        <dbReference type="Google" id="ProtNLM"/>
    </source>
</evidence>
<name>A0ABV2SIL0_9GAMM</name>
<gene>
    <name evidence="1" type="ORF">V5J35_002790</name>
</gene>
<evidence type="ECO:0000313" key="2">
    <source>
        <dbReference type="Proteomes" id="UP001549366"/>
    </source>
</evidence>
<organism evidence="1 2">
    <name type="scientific">Endozoicomonas lisbonensis</name>
    <dbReference type="NCBI Taxonomy" id="3120522"/>
    <lineage>
        <taxon>Bacteria</taxon>
        <taxon>Pseudomonadati</taxon>
        <taxon>Pseudomonadota</taxon>
        <taxon>Gammaproteobacteria</taxon>
        <taxon>Oceanospirillales</taxon>
        <taxon>Endozoicomonadaceae</taxon>
        <taxon>Endozoicomonas</taxon>
    </lineage>
</organism>
<protein>
    <recommendedName>
        <fullName evidence="3">Glycoside hydrolase 123 C-terminal domain-containing protein</fullName>
    </recommendedName>
</protein>
<dbReference type="RefSeq" id="WP_354007742.1">
    <property type="nucleotide sequence ID" value="NZ_JBEWTA010000001.1"/>
</dbReference>
<keyword evidence="2" id="KW-1185">Reference proteome</keyword>
<sequence>MASDTSFRRFSLPVFQGITVLWLTVCFIAAPNLVTPSMAWASSEILVDSETDMPYRHDLDGLEIKLGYELQIKGQNNSDAVLILIVRIDNDHSENYYTRFNRQFSIKPGPFSLTLPITGLKTSGKQPLTLPYTKMIIFTAGSSDDMVLTQARITPPPPRPQQVLALDFGKEDSPVFPGFEPVTAKDKRLSGTLLQRFRPSGDALMQDGLEGIDNFSAPWENGQWKLTIWLQEQGEWEYLPHFLQRKVRVEGQTVVDESYNTSQWLSDVYFAGTKKEAVIDGDQWQLIGERRTRPVTSTVTITDNTFTIEWIGDRAARYAAGLVLEPLDGQFAADAEKQRKARFMESWPATVPTFPRSHKLSISDKSAQPSTSLEKYKVYPTARNSLLNLNFRINSPEPDSNPIVAIANPRNSAGQKLALKSRYGHWRFERPQPNANELVAADSYLRADLSSMTLSPELPRNLYLQVEVPADTEPGIYKGNLQLLSKGALKMVEFAVDVIPVDLPDMNRSVGLYLEPAPYYEWFPDNRSLKPFVTACDFSLLTSMGFTNVAPALEVPIDLDHRKKLINQLKQLRMFGFQGPTLAYTPLKRLLSVQPQSEAMQSLSRVRDDAAVAQLETPYWSIFDEPHPDKFAAIKDTAIKLHSQSLDMKTAGHLNNPRQDELLSVTDLAIINHGFGVSKAVIENLKKSSKVWLYNMPAPRLAAGFYLWKSNPDGYVQWHGRMPTADPFDPTDGREGDVIYMYPWQGSCPDTMDIHKRLLDLHEATIDLRWLQWLDAQSKNNIDARELAEKLRNAIPDEWEKAQESLSAEQLILMRKSIMGLVRESFTSGSASE</sequence>
<comment type="caution">
    <text evidence="1">The sequence shown here is derived from an EMBL/GenBank/DDBJ whole genome shotgun (WGS) entry which is preliminary data.</text>
</comment>
<dbReference type="Proteomes" id="UP001549366">
    <property type="component" value="Unassembled WGS sequence"/>
</dbReference>
<reference evidence="1 2" key="1">
    <citation type="submission" date="2024-06" db="EMBL/GenBank/DDBJ databases">
        <title>Genomic Encyclopedia of Type Strains, Phase V (KMG-V): Genome sequencing to study the core and pangenomes of soil and plant-associated prokaryotes.</title>
        <authorList>
            <person name="Whitman W."/>
        </authorList>
    </citation>
    <scope>NUCLEOTIDE SEQUENCE [LARGE SCALE GENOMIC DNA]</scope>
    <source>
        <strain evidence="1 2">NE40</strain>
    </source>
</reference>
<accession>A0ABV2SIL0</accession>